<dbReference type="InterPro" id="IPR011250">
    <property type="entry name" value="OMP/PagP_B-barrel"/>
</dbReference>
<sequence>MKRALKSVAKISVLSALAIAPILGSSFAASAKPTGTDANYVGVGASANPFNGGQDGDAAAIGGVIQGRYAVPRTPVSVRGSVQFTNETSTIIPTITYDQAITNNANLYVGLGYGIHEAEGKPSTFGNKSAPVVTAGVEAEVAKDIVVFSDAKLGIKPYQNSPASSVSVNVGVGYGF</sequence>
<reference evidence="2 3" key="1">
    <citation type="submission" date="2022-04" db="EMBL/GenBank/DDBJ databases">
        <title>Positive selection, recombination, and allopatry shape intraspecific diversity of widespread and dominant cyanobacteria.</title>
        <authorList>
            <person name="Wei J."/>
            <person name="Shu W."/>
            <person name="Hu C."/>
        </authorList>
    </citation>
    <scope>NUCLEOTIDE SEQUENCE [LARGE SCALE GENOMIC DNA]</scope>
    <source>
        <strain evidence="2 3">GB2-A5</strain>
    </source>
</reference>
<dbReference type="RefSeq" id="WP_190422602.1">
    <property type="nucleotide sequence ID" value="NZ_JAMPKK010000006.1"/>
</dbReference>
<organism evidence="2 3">
    <name type="scientific">Funiculus sociatus GB2-A5</name>
    <dbReference type="NCBI Taxonomy" id="2933946"/>
    <lineage>
        <taxon>Bacteria</taxon>
        <taxon>Bacillati</taxon>
        <taxon>Cyanobacteriota</taxon>
        <taxon>Cyanophyceae</taxon>
        <taxon>Coleofasciculales</taxon>
        <taxon>Coleofasciculaceae</taxon>
        <taxon>Funiculus</taxon>
    </lineage>
</organism>
<protein>
    <submittedName>
        <fullName evidence="2">Outer membrane beta-barrel protein</fullName>
    </submittedName>
</protein>
<proteinExistence type="predicted"/>
<dbReference type="Proteomes" id="UP001442494">
    <property type="component" value="Unassembled WGS sequence"/>
</dbReference>
<evidence type="ECO:0000256" key="1">
    <source>
        <dbReference type="SAM" id="SignalP"/>
    </source>
</evidence>
<evidence type="ECO:0000313" key="3">
    <source>
        <dbReference type="Proteomes" id="UP001442494"/>
    </source>
</evidence>
<name>A0ABV0JM21_9CYAN</name>
<feature type="signal peptide" evidence="1">
    <location>
        <begin position="1"/>
        <end position="31"/>
    </location>
</feature>
<feature type="chain" id="PRO_5047378633" evidence="1">
    <location>
        <begin position="32"/>
        <end position="176"/>
    </location>
</feature>
<evidence type="ECO:0000313" key="2">
    <source>
        <dbReference type="EMBL" id="MEP0863737.1"/>
    </source>
</evidence>
<dbReference type="SUPFAM" id="SSF56925">
    <property type="entry name" value="OMPA-like"/>
    <property type="match status" value="1"/>
</dbReference>
<keyword evidence="1" id="KW-0732">Signal</keyword>
<keyword evidence="3" id="KW-1185">Reference proteome</keyword>
<gene>
    <name evidence="2" type="ORF">NDI37_04560</name>
</gene>
<dbReference type="EMBL" id="JAMPKK010000006">
    <property type="protein sequence ID" value="MEP0863737.1"/>
    <property type="molecule type" value="Genomic_DNA"/>
</dbReference>
<accession>A0ABV0JM21</accession>
<comment type="caution">
    <text evidence="2">The sequence shown here is derived from an EMBL/GenBank/DDBJ whole genome shotgun (WGS) entry which is preliminary data.</text>
</comment>